<feature type="compositionally biased region" description="Low complexity" evidence="1">
    <location>
        <begin position="324"/>
        <end position="334"/>
    </location>
</feature>
<evidence type="ECO:0000256" key="1">
    <source>
        <dbReference type="SAM" id="MobiDB-lite"/>
    </source>
</evidence>
<feature type="compositionally biased region" description="Low complexity" evidence="1">
    <location>
        <begin position="208"/>
        <end position="238"/>
    </location>
</feature>
<comment type="caution">
    <text evidence="2">The sequence shown here is derived from an EMBL/GenBank/DDBJ whole genome shotgun (WGS) entry which is preliminary data.</text>
</comment>
<name>A0A835XGZ7_9CHLO</name>
<feature type="region of interest" description="Disordered" evidence="1">
    <location>
        <begin position="295"/>
        <end position="392"/>
    </location>
</feature>
<accession>A0A835XGZ7</accession>
<keyword evidence="3" id="KW-1185">Reference proteome</keyword>
<feature type="compositionally biased region" description="Low complexity" evidence="1">
    <location>
        <begin position="356"/>
        <end position="369"/>
    </location>
</feature>
<dbReference type="AlphaFoldDB" id="A0A835XGZ7"/>
<evidence type="ECO:0000313" key="2">
    <source>
        <dbReference type="EMBL" id="KAG2482181.1"/>
    </source>
</evidence>
<dbReference type="EMBL" id="JAEHOE010000248">
    <property type="protein sequence ID" value="KAG2482181.1"/>
    <property type="molecule type" value="Genomic_DNA"/>
</dbReference>
<feature type="compositionally biased region" description="Low complexity" evidence="1">
    <location>
        <begin position="184"/>
        <end position="199"/>
    </location>
</feature>
<reference evidence="2" key="1">
    <citation type="journal article" date="2020" name="bioRxiv">
        <title>Comparative genomics of Chlamydomonas.</title>
        <authorList>
            <person name="Craig R.J."/>
            <person name="Hasan A.R."/>
            <person name="Ness R.W."/>
            <person name="Keightley P.D."/>
        </authorList>
    </citation>
    <scope>NUCLEOTIDE SEQUENCE</scope>
    <source>
        <strain evidence="2">CCAP 11/70</strain>
    </source>
</reference>
<dbReference type="Proteomes" id="UP000612055">
    <property type="component" value="Unassembled WGS sequence"/>
</dbReference>
<protein>
    <submittedName>
        <fullName evidence="2">Uncharacterized protein</fullName>
    </submittedName>
</protein>
<feature type="region of interest" description="Disordered" evidence="1">
    <location>
        <begin position="30"/>
        <end position="281"/>
    </location>
</feature>
<sequence>MRVHSPDDTPGRVFLRAYISALRACADDGEGARQASLRKAEKAAGPCGEKSSDGGSEQDAVVKAEGGQGAASCDKGGKKDCLDVSGGPDGVQCKRKRKGGKVRGGSAGGSTGDRGGGAVSSKRPRTSNGGSGSGSGSRSSPRSRNKKGNGVKQEAQGGNGEETPAPGPLLDGPSAGGAAEGTVASPAEAPGGAEKAAAALVPSSPRVSDGAAANGPSPSASEALLEAPAPALPPAVTSLPPPPPPPPPPPCAQPSPPPSPHLHATDPPAAPLLPLLAPSPSLDSCLELLSDLCEWEEDSTPPPPPSVAPLQCPELPLAPPPTASPSSPQSSPSHRQPPRHEAAAGLGSRSSSYGLPEAPVAEAQPEPQVSDARPTQLFPAPSQPPPWRILRPSEAGTACGTCLLSSHLAAHRAAVLDAASRWPSPLPARAGPRSLLEPPPAATLHRISSSAESGDVWAATAAELNALLEELAEAEVAASGTLLKLPPARKALSAVVSLFAGSGRSGGRLCQPSFSGPRWQVSGARWSTPWGDVRVSR</sequence>
<feature type="compositionally biased region" description="Pro residues" evidence="1">
    <location>
        <begin position="239"/>
        <end position="260"/>
    </location>
</feature>
<dbReference type="PRINTS" id="PR01217">
    <property type="entry name" value="PRICHEXTENSN"/>
</dbReference>
<proteinExistence type="predicted"/>
<feature type="compositionally biased region" description="Low complexity" evidence="1">
    <location>
        <begin position="261"/>
        <end position="281"/>
    </location>
</feature>
<organism evidence="2 3">
    <name type="scientific">Edaphochlamys debaryana</name>
    <dbReference type="NCBI Taxonomy" id="47281"/>
    <lineage>
        <taxon>Eukaryota</taxon>
        <taxon>Viridiplantae</taxon>
        <taxon>Chlorophyta</taxon>
        <taxon>core chlorophytes</taxon>
        <taxon>Chlorophyceae</taxon>
        <taxon>CS clade</taxon>
        <taxon>Chlamydomonadales</taxon>
        <taxon>Chlamydomonadales incertae sedis</taxon>
        <taxon>Edaphochlamys</taxon>
    </lineage>
</organism>
<gene>
    <name evidence="2" type="ORF">HYH03_018862</name>
</gene>
<feature type="compositionally biased region" description="Gly residues" evidence="1">
    <location>
        <begin position="102"/>
        <end position="118"/>
    </location>
</feature>
<evidence type="ECO:0000313" key="3">
    <source>
        <dbReference type="Proteomes" id="UP000612055"/>
    </source>
</evidence>